<accession>A0A0H2S3D5</accession>
<keyword evidence="2" id="KW-1185">Reference proteome</keyword>
<gene>
    <name evidence="1" type="ORF">SCHPADRAFT_118961</name>
</gene>
<proteinExistence type="predicted"/>
<dbReference type="Proteomes" id="UP000053477">
    <property type="component" value="Unassembled WGS sequence"/>
</dbReference>
<dbReference type="EMBL" id="KQ085894">
    <property type="protein sequence ID" value="KLO18467.1"/>
    <property type="molecule type" value="Genomic_DNA"/>
</dbReference>
<organism evidence="1 2">
    <name type="scientific">Schizopora paradoxa</name>
    <dbReference type="NCBI Taxonomy" id="27342"/>
    <lineage>
        <taxon>Eukaryota</taxon>
        <taxon>Fungi</taxon>
        <taxon>Dikarya</taxon>
        <taxon>Basidiomycota</taxon>
        <taxon>Agaricomycotina</taxon>
        <taxon>Agaricomycetes</taxon>
        <taxon>Hymenochaetales</taxon>
        <taxon>Schizoporaceae</taxon>
        <taxon>Schizopora</taxon>
    </lineage>
</organism>
<evidence type="ECO:0000313" key="2">
    <source>
        <dbReference type="Proteomes" id="UP000053477"/>
    </source>
</evidence>
<protein>
    <submittedName>
        <fullName evidence="1">Uncharacterized protein</fullName>
    </submittedName>
</protein>
<name>A0A0H2S3D5_9AGAM</name>
<reference evidence="1 2" key="1">
    <citation type="submission" date="2015-04" db="EMBL/GenBank/DDBJ databases">
        <title>Complete genome sequence of Schizopora paradoxa KUC8140, a cosmopolitan wood degrader in East Asia.</title>
        <authorList>
            <consortium name="DOE Joint Genome Institute"/>
            <person name="Min B."/>
            <person name="Park H."/>
            <person name="Jang Y."/>
            <person name="Kim J.-J."/>
            <person name="Kim K.H."/>
            <person name="Pangilinan J."/>
            <person name="Lipzen A."/>
            <person name="Riley R."/>
            <person name="Grigoriev I.V."/>
            <person name="Spatafora J.W."/>
            <person name="Choi I.-G."/>
        </authorList>
    </citation>
    <scope>NUCLEOTIDE SEQUENCE [LARGE SCALE GENOMIC DNA]</scope>
    <source>
        <strain evidence="1 2">KUC8140</strain>
    </source>
</reference>
<sequence length="187" mass="21861">MIFWMGYGKMRVPHVRILRGFPTYFVFRHYSLYILRFFLSLSPFSFLSYAVSRTKPPSQHPSPLCNKPCWIDSIMFNPITYHMIESMQVKIRCWGTTRARRCTLDSRRVILIFGFSTWNRVSFSFAVFRNLLVSSSLSHRLFILFIRPILCLRFIGHPASPLVAPANSCPTPYPHFVLIQTFAEVGR</sequence>
<dbReference type="AlphaFoldDB" id="A0A0H2S3D5"/>
<dbReference type="InParanoid" id="A0A0H2S3D5"/>
<evidence type="ECO:0000313" key="1">
    <source>
        <dbReference type="EMBL" id="KLO18467.1"/>
    </source>
</evidence>